<dbReference type="RefSeq" id="WP_188830135.1">
    <property type="nucleotide sequence ID" value="NZ_BMMW01000003.1"/>
</dbReference>
<dbReference type="Pfam" id="PF12802">
    <property type="entry name" value="MarR_2"/>
    <property type="match status" value="1"/>
</dbReference>
<dbReference type="InterPro" id="IPR036390">
    <property type="entry name" value="WH_DNA-bd_sf"/>
</dbReference>
<evidence type="ECO:0000313" key="2">
    <source>
        <dbReference type="EMBL" id="GGK60541.1"/>
    </source>
</evidence>
<dbReference type="Proteomes" id="UP000612956">
    <property type="component" value="Unassembled WGS sequence"/>
</dbReference>
<evidence type="ECO:0000259" key="1">
    <source>
        <dbReference type="PROSITE" id="PS50995"/>
    </source>
</evidence>
<dbReference type="PANTHER" id="PTHR33164:SF89">
    <property type="entry name" value="MARR FAMILY REGULATORY PROTEIN"/>
    <property type="match status" value="1"/>
</dbReference>
<dbReference type="PRINTS" id="PR00598">
    <property type="entry name" value="HTHMARR"/>
</dbReference>
<dbReference type="SUPFAM" id="SSF46785">
    <property type="entry name" value="Winged helix' DNA-binding domain"/>
    <property type="match status" value="1"/>
</dbReference>
<keyword evidence="3" id="KW-1185">Reference proteome</keyword>
<dbReference type="EMBL" id="BMMW01000003">
    <property type="protein sequence ID" value="GGK60541.1"/>
    <property type="molecule type" value="Genomic_DNA"/>
</dbReference>
<feature type="domain" description="HTH marR-type" evidence="1">
    <location>
        <begin position="1"/>
        <end position="134"/>
    </location>
</feature>
<dbReference type="Gene3D" id="1.10.10.10">
    <property type="entry name" value="Winged helix-like DNA-binding domain superfamily/Winged helix DNA-binding domain"/>
    <property type="match status" value="1"/>
</dbReference>
<organism evidence="2 3">
    <name type="scientific">Nocardia camponoti</name>
    <dbReference type="NCBI Taxonomy" id="1616106"/>
    <lineage>
        <taxon>Bacteria</taxon>
        <taxon>Bacillati</taxon>
        <taxon>Actinomycetota</taxon>
        <taxon>Actinomycetes</taxon>
        <taxon>Mycobacteriales</taxon>
        <taxon>Nocardiaceae</taxon>
        <taxon>Nocardia</taxon>
    </lineage>
</organism>
<dbReference type="InterPro" id="IPR039422">
    <property type="entry name" value="MarR/SlyA-like"/>
</dbReference>
<dbReference type="PANTHER" id="PTHR33164">
    <property type="entry name" value="TRANSCRIPTIONAL REGULATOR, MARR FAMILY"/>
    <property type="match status" value="1"/>
</dbReference>
<reference evidence="2" key="1">
    <citation type="journal article" date="2014" name="Int. J. Syst. Evol. Microbiol.">
        <title>Complete genome sequence of Corynebacterium casei LMG S-19264T (=DSM 44701T), isolated from a smear-ripened cheese.</title>
        <authorList>
            <consortium name="US DOE Joint Genome Institute (JGI-PGF)"/>
            <person name="Walter F."/>
            <person name="Albersmeier A."/>
            <person name="Kalinowski J."/>
            <person name="Ruckert C."/>
        </authorList>
    </citation>
    <scope>NUCLEOTIDE SEQUENCE</scope>
    <source>
        <strain evidence="2">CGMCC 4.7278</strain>
    </source>
</reference>
<sequence length="141" mass="15610">MSSSLSGPQRYPVYALARLTKALHAEIGVPLRDHWVLTFVADNPDLSQKKVGETLGIDRSEVVRVVDALETAGLVERTRDGKDRRKYRLTITDAGRKQCKRVDKVIAEATDRVLGDLAKDERATLSRLVTKALQGVTESPI</sequence>
<gene>
    <name evidence="2" type="ORF">GCM10011591_36010</name>
</gene>
<reference evidence="2" key="2">
    <citation type="submission" date="2020-09" db="EMBL/GenBank/DDBJ databases">
        <authorList>
            <person name="Sun Q."/>
            <person name="Zhou Y."/>
        </authorList>
    </citation>
    <scope>NUCLEOTIDE SEQUENCE</scope>
    <source>
        <strain evidence="2">CGMCC 4.7278</strain>
    </source>
</reference>
<dbReference type="AlphaFoldDB" id="A0A917QN49"/>
<comment type="caution">
    <text evidence="2">The sequence shown here is derived from an EMBL/GenBank/DDBJ whole genome shotgun (WGS) entry which is preliminary data.</text>
</comment>
<accession>A0A917QN49</accession>
<proteinExistence type="predicted"/>
<dbReference type="GO" id="GO:0003700">
    <property type="term" value="F:DNA-binding transcription factor activity"/>
    <property type="evidence" value="ECO:0007669"/>
    <property type="project" value="InterPro"/>
</dbReference>
<name>A0A917QN49_9NOCA</name>
<dbReference type="InterPro" id="IPR036388">
    <property type="entry name" value="WH-like_DNA-bd_sf"/>
</dbReference>
<protein>
    <recommendedName>
        <fullName evidence="1">HTH marR-type domain-containing protein</fullName>
    </recommendedName>
</protein>
<evidence type="ECO:0000313" key="3">
    <source>
        <dbReference type="Proteomes" id="UP000612956"/>
    </source>
</evidence>
<dbReference type="SMART" id="SM00347">
    <property type="entry name" value="HTH_MARR"/>
    <property type="match status" value="1"/>
</dbReference>
<dbReference type="PROSITE" id="PS50995">
    <property type="entry name" value="HTH_MARR_2"/>
    <property type="match status" value="1"/>
</dbReference>
<dbReference type="InterPro" id="IPR000835">
    <property type="entry name" value="HTH_MarR-typ"/>
</dbReference>
<dbReference type="GO" id="GO:0006950">
    <property type="term" value="P:response to stress"/>
    <property type="evidence" value="ECO:0007669"/>
    <property type="project" value="TreeGrafter"/>
</dbReference>